<organism evidence="1 2">
    <name type="scientific">Mesorhizobium argentiipisi</name>
    <dbReference type="NCBI Taxonomy" id="3015175"/>
    <lineage>
        <taxon>Bacteria</taxon>
        <taxon>Pseudomonadati</taxon>
        <taxon>Pseudomonadota</taxon>
        <taxon>Alphaproteobacteria</taxon>
        <taxon>Hyphomicrobiales</taxon>
        <taxon>Phyllobacteriaceae</taxon>
        <taxon>Mesorhizobium</taxon>
    </lineage>
</organism>
<dbReference type="EMBL" id="JAPYKO010000011">
    <property type="protein sequence ID" value="MEI9403874.1"/>
    <property type="molecule type" value="Genomic_DNA"/>
</dbReference>
<comment type="caution">
    <text evidence="1">The sequence shown here is derived from an EMBL/GenBank/DDBJ whole genome shotgun (WGS) entry which is preliminary data.</text>
</comment>
<keyword evidence="2" id="KW-1185">Reference proteome</keyword>
<reference evidence="1 2" key="1">
    <citation type="submission" date="2022-12" db="EMBL/GenBank/DDBJ databases">
        <authorList>
            <person name="Muema E."/>
        </authorList>
    </citation>
    <scope>NUCLEOTIDE SEQUENCE [LARGE SCALE GENOMIC DNA]</scope>
    <source>
        <strain evidence="2">1330</strain>
    </source>
</reference>
<name>A0ABU8KDT6_9HYPH</name>
<evidence type="ECO:0000313" key="1">
    <source>
        <dbReference type="EMBL" id="MEI9403874.1"/>
    </source>
</evidence>
<gene>
    <name evidence="1" type="ORF">O7A05_17120</name>
</gene>
<protein>
    <submittedName>
        <fullName evidence="1">Uncharacterized protein</fullName>
    </submittedName>
</protein>
<evidence type="ECO:0000313" key="2">
    <source>
        <dbReference type="Proteomes" id="UP001366503"/>
    </source>
</evidence>
<proteinExistence type="predicted"/>
<accession>A0ABU8KDT6</accession>
<dbReference type="Proteomes" id="UP001366503">
    <property type="component" value="Unassembled WGS sequence"/>
</dbReference>
<sequence>MAPALGDVAPWPWRDRQAALDSLRRGVAAQSSADAANGVKARRILFSLGEPSGDLLAALDALDRFERAIVECDDPSVIEARRLNCLAVLDRLAATVGRARAVRTSEGGPEMA</sequence>
<dbReference type="RefSeq" id="WP_337094215.1">
    <property type="nucleotide sequence ID" value="NZ_JAPYKO010000011.1"/>
</dbReference>